<name>A0A7W6WLV2_9PROT</name>
<organism evidence="2 3">
    <name type="scientific">Roseospira goensis</name>
    <dbReference type="NCBI Taxonomy" id="391922"/>
    <lineage>
        <taxon>Bacteria</taxon>
        <taxon>Pseudomonadati</taxon>
        <taxon>Pseudomonadota</taxon>
        <taxon>Alphaproteobacteria</taxon>
        <taxon>Rhodospirillales</taxon>
        <taxon>Rhodospirillaceae</taxon>
        <taxon>Roseospira</taxon>
    </lineage>
</organism>
<accession>A0A7W6WLV2</accession>
<feature type="region of interest" description="Disordered" evidence="1">
    <location>
        <begin position="1"/>
        <end position="30"/>
    </location>
</feature>
<gene>
    <name evidence="2" type="ORF">GGD88_002558</name>
</gene>
<evidence type="ECO:0000313" key="3">
    <source>
        <dbReference type="Proteomes" id="UP000555728"/>
    </source>
</evidence>
<feature type="compositionally biased region" description="Basic and acidic residues" evidence="1">
    <location>
        <begin position="1"/>
        <end position="20"/>
    </location>
</feature>
<evidence type="ECO:0000313" key="2">
    <source>
        <dbReference type="EMBL" id="MBB4286817.1"/>
    </source>
</evidence>
<evidence type="ECO:0000256" key="1">
    <source>
        <dbReference type="SAM" id="MobiDB-lite"/>
    </source>
</evidence>
<dbReference type="Proteomes" id="UP000555728">
    <property type="component" value="Unassembled WGS sequence"/>
</dbReference>
<keyword evidence="3" id="KW-1185">Reference proteome</keyword>
<comment type="caution">
    <text evidence="2">The sequence shown here is derived from an EMBL/GenBank/DDBJ whole genome shotgun (WGS) entry which is preliminary data.</text>
</comment>
<protein>
    <submittedName>
        <fullName evidence="2">Uncharacterized protein</fullName>
    </submittedName>
</protein>
<dbReference type="AlphaFoldDB" id="A0A7W6WLV2"/>
<sequence length="30" mass="3400">MPDPRTRLMDSGRRTLTDAGRRRRDTLAAG</sequence>
<reference evidence="2 3" key="1">
    <citation type="submission" date="2020-08" db="EMBL/GenBank/DDBJ databases">
        <title>Genome sequencing of Purple Non-Sulfur Bacteria from various extreme environments.</title>
        <authorList>
            <person name="Mayer M."/>
        </authorList>
    </citation>
    <scope>NUCLEOTIDE SEQUENCE [LARGE SCALE GENOMIC DNA]</scope>
    <source>
        <strain evidence="2 3">JA135</strain>
    </source>
</reference>
<proteinExistence type="predicted"/>
<dbReference type="EMBL" id="JACIGI010000022">
    <property type="protein sequence ID" value="MBB4286817.1"/>
    <property type="molecule type" value="Genomic_DNA"/>
</dbReference>